<keyword evidence="7" id="KW-1185">Reference proteome</keyword>
<comment type="subcellular location">
    <subcellularLocation>
        <location evidence="4">Cytoplasm</location>
    </subcellularLocation>
</comment>
<comment type="similarity">
    <text evidence="1 4">Belongs to the PAPS reductase family. CysH subfamily.</text>
</comment>
<gene>
    <name evidence="4 6" type="primary">cysH</name>
    <name evidence="6" type="ORF">RHODGE_RHODGE_03429</name>
</gene>
<dbReference type="InterPro" id="IPR002500">
    <property type="entry name" value="PAPS_reduct_dom"/>
</dbReference>
<feature type="binding site" evidence="4">
    <location>
        <position position="208"/>
    </location>
    <ligand>
        <name>[4Fe-4S] cluster</name>
        <dbReference type="ChEBI" id="CHEBI:49883"/>
    </ligand>
</feature>
<keyword evidence="2 4" id="KW-0560">Oxidoreductase</keyword>
<dbReference type="SUPFAM" id="SSF52402">
    <property type="entry name" value="Adenine nucleotide alpha hydrolases-like"/>
    <property type="match status" value="1"/>
</dbReference>
<keyword evidence="4" id="KW-0411">Iron-sulfur</keyword>
<name>A0A3S4FED9_9BRAD</name>
<dbReference type="PANTHER" id="PTHR46509:SF1">
    <property type="entry name" value="PHOSPHOADENOSINE PHOSPHOSULFATE REDUCTASE"/>
    <property type="match status" value="1"/>
</dbReference>
<dbReference type="HAMAP" id="MF_00063">
    <property type="entry name" value="CysH"/>
    <property type="match status" value="1"/>
</dbReference>
<accession>A0A3S4FED9</accession>
<dbReference type="PIRSF" id="PIRSF000857">
    <property type="entry name" value="PAPS_reductase"/>
    <property type="match status" value="1"/>
</dbReference>
<dbReference type="GO" id="GO:0005737">
    <property type="term" value="C:cytoplasm"/>
    <property type="evidence" value="ECO:0007669"/>
    <property type="project" value="UniProtKB-SubCell"/>
</dbReference>
<dbReference type="Pfam" id="PF01507">
    <property type="entry name" value="PAPS_reduct"/>
    <property type="match status" value="1"/>
</dbReference>
<dbReference type="EMBL" id="UWOC01000164">
    <property type="protein sequence ID" value="VCU10243.1"/>
    <property type="molecule type" value="Genomic_DNA"/>
</dbReference>
<dbReference type="GO" id="GO:0019379">
    <property type="term" value="P:sulfate assimilation, phosphoadenylyl sulfate reduction by phosphoadenylyl-sulfate reductase (thioredoxin)"/>
    <property type="evidence" value="ECO:0007669"/>
    <property type="project" value="UniProtKB-UniRule"/>
</dbReference>
<dbReference type="EC" id="1.8.4.10" evidence="4"/>
<dbReference type="Proteomes" id="UP000289200">
    <property type="component" value="Unassembled WGS sequence"/>
</dbReference>
<evidence type="ECO:0000313" key="7">
    <source>
        <dbReference type="Proteomes" id="UP000289200"/>
    </source>
</evidence>
<dbReference type="AlphaFoldDB" id="A0A3S4FED9"/>
<feature type="domain" description="Phosphoadenosine phosphosulphate reductase" evidence="5">
    <location>
        <begin position="43"/>
        <end position="210"/>
    </location>
</feature>
<evidence type="ECO:0000256" key="4">
    <source>
        <dbReference type="HAMAP-Rule" id="MF_00063"/>
    </source>
</evidence>
<dbReference type="OrthoDB" id="9794018at2"/>
<keyword evidence="4" id="KW-0479">Metal-binding</keyword>
<dbReference type="Gene3D" id="3.40.50.620">
    <property type="entry name" value="HUPs"/>
    <property type="match status" value="1"/>
</dbReference>
<organism evidence="6 7">
    <name type="scientific">Rhodoplanes serenus</name>
    <dbReference type="NCBI Taxonomy" id="200615"/>
    <lineage>
        <taxon>Bacteria</taxon>
        <taxon>Pseudomonadati</taxon>
        <taxon>Pseudomonadota</taxon>
        <taxon>Alphaproteobacteria</taxon>
        <taxon>Hyphomicrobiales</taxon>
        <taxon>Nitrobacteraceae</taxon>
        <taxon>Rhodoplanes</taxon>
    </lineage>
</organism>
<comment type="cofactor">
    <cofactor evidence="4">
        <name>[4Fe-4S] cluster</name>
        <dbReference type="ChEBI" id="CHEBI:49883"/>
    </cofactor>
    <text evidence="4">Binds 1 [4Fe-4S] cluster per subunit.</text>
</comment>
<evidence type="ECO:0000256" key="3">
    <source>
        <dbReference type="ARBA" id="ARBA00024327"/>
    </source>
</evidence>
<dbReference type="GO" id="GO:0004604">
    <property type="term" value="F:phosphoadenylyl-sulfate reductase (thioredoxin) activity"/>
    <property type="evidence" value="ECO:0007669"/>
    <property type="project" value="UniProtKB-UniRule"/>
</dbReference>
<feature type="binding site" evidence="4">
    <location>
        <position position="125"/>
    </location>
    <ligand>
        <name>[4Fe-4S] cluster</name>
        <dbReference type="ChEBI" id="CHEBI:49883"/>
    </ligand>
</feature>
<dbReference type="GO" id="GO:0043866">
    <property type="term" value="F:adenylyl-sulfate reductase (thioredoxin) activity"/>
    <property type="evidence" value="ECO:0007669"/>
    <property type="project" value="UniProtKB-EC"/>
</dbReference>
<evidence type="ECO:0000259" key="5">
    <source>
        <dbReference type="Pfam" id="PF01507"/>
    </source>
</evidence>
<reference evidence="7" key="1">
    <citation type="submission" date="2018-10" db="EMBL/GenBank/DDBJ databases">
        <authorList>
            <person name="Peiro R."/>
            <person name="Begona"/>
            <person name="Cbmso G."/>
            <person name="Lopez M."/>
            <person name="Gonzalez S."/>
            <person name="Sacristan E."/>
            <person name="Castillo E."/>
        </authorList>
    </citation>
    <scope>NUCLEOTIDE SEQUENCE [LARGE SCALE GENOMIC DNA]</scope>
</reference>
<keyword evidence="4" id="KW-0963">Cytoplasm</keyword>
<feature type="active site" description="Nucleophile; cysteine thiosulfonate intermediate" evidence="4">
    <location>
        <position position="231"/>
    </location>
</feature>
<protein>
    <recommendedName>
        <fullName evidence="4">Adenosine 5'-phosphosulfate reductase</fullName>
        <shortName evidence="4">APS reductase</shortName>
        <ecNumber evidence="4">1.8.4.10</ecNumber>
    </recommendedName>
    <alternativeName>
        <fullName evidence="4">5'-adenylylsulfate reductase</fullName>
    </alternativeName>
    <alternativeName>
        <fullName evidence="4">Thioredoxin-dependent 5'-adenylylsulfate reductase</fullName>
    </alternativeName>
</protein>
<evidence type="ECO:0000313" key="6">
    <source>
        <dbReference type="EMBL" id="VCU10243.1"/>
    </source>
</evidence>
<keyword evidence="4" id="KW-0408">Iron</keyword>
<dbReference type="InterPro" id="IPR004511">
    <property type="entry name" value="PAPS/APS_Rdtase"/>
</dbReference>
<dbReference type="GO" id="GO:0051539">
    <property type="term" value="F:4 iron, 4 sulfur cluster binding"/>
    <property type="evidence" value="ECO:0007669"/>
    <property type="project" value="UniProtKB-UniRule"/>
</dbReference>
<dbReference type="NCBIfam" id="NF002537">
    <property type="entry name" value="PRK02090.1"/>
    <property type="match status" value="1"/>
</dbReference>
<sequence>MLRPSDDASPGAAATVRDLVATWRHADAPEIVVDALRRFAGRIALVSSFGADAAVLLHMVARVDPATPVILVDTQRLFPETLAYRDALVARLGLADVRTVRPAAAALARLDPHEALAGQDPDACCGLRKVSPFETAITPFAALLTGRRRDQAVTRRDLPPAEWDGARIRINPLAGWTAERAATWRRAHGLPEHPLAPQGYPSIGCVPCTSRVAVDEDSRAGRWRGFEKTECGLHGRRSIAVTTES</sequence>
<dbReference type="RefSeq" id="WP_129610243.1">
    <property type="nucleotide sequence ID" value="NZ_UWOC01000164.1"/>
</dbReference>
<evidence type="ECO:0000256" key="2">
    <source>
        <dbReference type="ARBA" id="ARBA00023002"/>
    </source>
</evidence>
<evidence type="ECO:0000256" key="1">
    <source>
        <dbReference type="ARBA" id="ARBA00009732"/>
    </source>
</evidence>
<dbReference type="PANTHER" id="PTHR46509">
    <property type="entry name" value="PHOSPHOADENOSINE PHOSPHOSULFATE REDUCTASE"/>
    <property type="match status" value="1"/>
</dbReference>
<comment type="catalytic activity">
    <reaction evidence="4">
        <text>[thioredoxin]-disulfide + sulfite + AMP + 2 H(+) = adenosine 5'-phosphosulfate + [thioredoxin]-dithiol</text>
        <dbReference type="Rhea" id="RHEA:21976"/>
        <dbReference type="Rhea" id="RHEA-COMP:10698"/>
        <dbReference type="Rhea" id="RHEA-COMP:10700"/>
        <dbReference type="ChEBI" id="CHEBI:15378"/>
        <dbReference type="ChEBI" id="CHEBI:17359"/>
        <dbReference type="ChEBI" id="CHEBI:29950"/>
        <dbReference type="ChEBI" id="CHEBI:50058"/>
        <dbReference type="ChEBI" id="CHEBI:58243"/>
        <dbReference type="ChEBI" id="CHEBI:456215"/>
        <dbReference type="EC" id="1.8.4.10"/>
    </reaction>
</comment>
<comment type="caution">
    <text evidence="6">The sequence shown here is derived from an EMBL/GenBank/DDBJ whole genome shotgun (WGS) entry which is preliminary data.</text>
</comment>
<dbReference type="InterPro" id="IPR014729">
    <property type="entry name" value="Rossmann-like_a/b/a_fold"/>
</dbReference>
<comment type="pathway">
    <text evidence="3 4">Sulfur metabolism; hydrogen sulfide biosynthesis; sulfite from sulfate.</text>
</comment>
<proteinExistence type="inferred from homology"/>
<dbReference type="GO" id="GO:0046872">
    <property type="term" value="F:metal ion binding"/>
    <property type="evidence" value="ECO:0007669"/>
    <property type="project" value="UniProtKB-KW"/>
</dbReference>
<feature type="binding site" evidence="4">
    <location>
        <position position="124"/>
    </location>
    <ligand>
        <name>[4Fe-4S] cluster</name>
        <dbReference type="ChEBI" id="CHEBI:49883"/>
    </ligand>
</feature>
<dbReference type="GO" id="GO:0070814">
    <property type="term" value="P:hydrogen sulfide biosynthetic process"/>
    <property type="evidence" value="ECO:0007669"/>
    <property type="project" value="UniProtKB-UniRule"/>
</dbReference>
<comment type="function">
    <text evidence="4">Catalyzes the formation of sulfite from adenosine 5'-phosphosulfate (APS) using thioredoxin as an electron donor.</text>
</comment>
<feature type="binding site" evidence="4">
    <location>
        <position position="205"/>
    </location>
    <ligand>
        <name>[4Fe-4S] cluster</name>
        <dbReference type="ChEBI" id="CHEBI:49883"/>
    </ligand>
</feature>